<keyword evidence="3" id="KW-1185">Reference proteome</keyword>
<dbReference type="EMBL" id="JOWA01000103">
    <property type="protein sequence ID" value="KEZ42042.1"/>
    <property type="molecule type" value="Genomic_DNA"/>
</dbReference>
<protein>
    <submittedName>
        <fullName evidence="2">Uncharacterized protein</fullName>
    </submittedName>
</protein>
<proteinExistence type="predicted"/>
<dbReference type="RefSeq" id="XP_016641841.1">
    <property type="nucleotide sequence ID" value="XM_016788550.1"/>
</dbReference>
<feature type="chain" id="PRO_5001775316" evidence="1">
    <location>
        <begin position="18"/>
        <end position="129"/>
    </location>
</feature>
<reference evidence="2 3" key="1">
    <citation type="journal article" date="2014" name="Genome Announc.">
        <title>Draft genome sequence of the pathogenic fungus Scedosporium apiospermum.</title>
        <authorList>
            <person name="Vandeputte P."/>
            <person name="Ghamrawi S."/>
            <person name="Rechenmann M."/>
            <person name="Iltis A."/>
            <person name="Giraud S."/>
            <person name="Fleury M."/>
            <person name="Thornton C."/>
            <person name="Delhaes L."/>
            <person name="Meyer W."/>
            <person name="Papon N."/>
            <person name="Bouchara J.P."/>
        </authorList>
    </citation>
    <scope>NUCLEOTIDE SEQUENCE [LARGE SCALE GENOMIC DNA]</scope>
    <source>
        <strain evidence="2 3">IHEM 14462</strain>
    </source>
</reference>
<evidence type="ECO:0000313" key="3">
    <source>
        <dbReference type="Proteomes" id="UP000028545"/>
    </source>
</evidence>
<evidence type="ECO:0000313" key="2">
    <source>
        <dbReference type="EMBL" id="KEZ42042.1"/>
    </source>
</evidence>
<dbReference type="VEuPathDB" id="FungiDB:SAPIO_CDS6456"/>
<evidence type="ECO:0000256" key="1">
    <source>
        <dbReference type="SAM" id="SignalP"/>
    </source>
</evidence>
<dbReference type="GeneID" id="27725528"/>
<feature type="signal peptide" evidence="1">
    <location>
        <begin position="1"/>
        <end position="17"/>
    </location>
</feature>
<dbReference type="OMA" id="GQCCVAN"/>
<dbReference type="HOGENOM" id="CLU_133933_0_0_1"/>
<dbReference type="AlphaFoldDB" id="A0A084G3Y0"/>
<dbReference type="KEGG" id="sapo:SAPIO_CDS6456"/>
<name>A0A084G3Y0_PSEDA</name>
<comment type="caution">
    <text evidence="2">The sequence shown here is derived from an EMBL/GenBank/DDBJ whole genome shotgun (WGS) entry which is preliminary data.</text>
</comment>
<dbReference type="OrthoDB" id="4153862at2759"/>
<keyword evidence="1" id="KW-0732">Signal</keyword>
<sequence length="129" mass="12958">MQLSLTLLLGLVAAASAGVVNTGRARTVPREAVLMSRQNGNRPAPSGTCCVANTNLKQDACTSASGQAGRCVPGGNNCGGALSCVEQSNLVCDANVVERGNTLCRAKAPGGGLFDGANIIQNLSQATVN</sequence>
<dbReference type="Proteomes" id="UP000028545">
    <property type="component" value="Unassembled WGS sequence"/>
</dbReference>
<organism evidence="2 3">
    <name type="scientific">Pseudallescheria apiosperma</name>
    <name type="common">Scedosporium apiospermum</name>
    <dbReference type="NCBI Taxonomy" id="563466"/>
    <lineage>
        <taxon>Eukaryota</taxon>
        <taxon>Fungi</taxon>
        <taxon>Dikarya</taxon>
        <taxon>Ascomycota</taxon>
        <taxon>Pezizomycotina</taxon>
        <taxon>Sordariomycetes</taxon>
        <taxon>Hypocreomycetidae</taxon>
        <taxon>Microascales</taxon>
        <taxon>Microascaceae</taxon>
        <taxon>Scedosporium</taxon>
    </lineage>
</organism>
<accession>A0A084G3Y0</accession>
<gene>
    <name evidence="2" type="ORF">SAPIO_CDS6456</name>
</gene>